<dbReference type="AlphaFoldDB" id="A0AAJ6FQT9"/>
<evidence type="ECO:0000313" key="1">
    <source>
        <dbReference type="EMBL" id="WHT95735.1"/>
    </source>
</evidence>
<evidence type="ECO:0000313" key="2">
    <source>
        <dbReference type="Proteomes" id="UP000682358"/>
    </source>
</evidence>
<keyword evidence="1" id="KW-0614">Plasmid</keyword>
<evidence type="ECO:0008006" key="3">
    <source>
        <dbReference type="Google" id="ProtNLM"/>
    </source>
</evidence>
<geneLocation type="plasmid" evidence="1 2">
    <name>p15628A_320</name>
</geneLocation>
<accession>A0AAJ6FQT9</accession>
<reference evidence="1" key="1">
    <citation type="submission" date="2023-04" db="EMBL/GenBank/DDBJ databases">
        <title>Co-integrate Col3M blaNDM-1-harbouring plasmids in clinical Providencia rettgeri isolates from Argentina.</title>
        <authorList>
            <person name="de Belder D."/>
            <person name="Martino F."/>
            <person name="Tijet N."/>
            <person name="Melano R.G."/>
            <person name="Faccone D."/>
            <person name="de Mendieta J.M."/>
            <person name="Rapoport M."/>
            <person name="Albornoz E."/>
            <person name="Petroni A."/>
            <person name="Tuduri E."/>
            <person name="Derdoy L."/>
            <person name="Cogut S."/>
            <person name="Errecalde L."/>
            <person name="Pasteran F."/>
            <person name="Corso A."/>
            <person name="Gomez S.A."/>
        </authorList>
    </citation>
    <scope>NUCLEOTIDE SEQUENCE</scope>
    <source>
        <strain evidence="1">PreM15628</strain>
        <plasmid evidence="1">p15628A_320</plasmid>
    </source>
</reference>
<protein>
    <recommendedName>
        <fullName evidence="3">Fimbrial protein</fullName>
    </recommendedName>
</protein>
<sequence length="391" mass="41179">MKSEITQLFMIKATIIVATLFVTPNVQASIAGPSAIYGSGAGFVWEGNISAIINVNQSGTSKSTSYPINAGLFAITLDTMNSCISSSMFATSSDGNAKGIRLADDVIFVLNGVAEGNVYRYDSSNTWAYINGSMNFNSLSASTSGGAITISNCPWDVGFSRSWSDGSDDIGFKTVNANISGIGRLYIGPKAKGGVVNFPEIYLMKGYVDSGYKYTTQVLISPSQFNILTHTCTISVPPTIDFGTVNLWNFAGNSTGSPGGARKDVLGVVDGNLSISCTNNSPEATAAAKLTLMGTIQTYSNDLKVIMDNTGNSAPATIRASIKNITSPCSITGTHFSTSANNVDANKVRIDELGVGQTNIPYRFSLCSYPELGINQFGSASAQATIILDWD</sequence>
<organism evidence="1 2">
    <name type="scientific">Providencia rettgeri</name>
    <dbReference type="NCBI Taxonomy" id="587"/>
    <lineage>
        <taxon>Bacteria</taxon>
        <taxon>Pseudomonadati</taxon>
        <taxon>Pseudomonadota</taxon>
        <taxon>Gammaproteobacteria</taxon>
        <taxon>Enterobacterales</taxon>
        <taxon>Morganellaceae</taxon>
        <taxon>Providencia</taxon>
    </lineage>
</organism>
<gene>
    <name evidence="1" type="ORF">KOF27_21190</name>
</gene>
<dbReference type="RefSeq" id="WP_283656802.1">
    <property type="nucleotide sequence ID" value="NZ_CP123366.1"/>
</dbReference>
<proteinExistence type="predicted"/>
<dbReference type="EMBL" id="CP123373">
    <property type="protein sequence ID" value="WHT95735.1"/>
    <property type="molecule type" value="Genomic_DNA"/>
</dbReference>
<dbReference type="Proteomes" id="UP000682358">
    <property type="component" value="Plasmid p15628A_320"/>
</dbReference>
<name>A0AAJ6FQT9_PRORE</name>